<feature type="domain" description="GST N-terminal" evidence="2">
    <location>
        <begin position="5"/>
        <end position="86"/>
    </location>
</feature>
<evidence type="ECO:0000313" key="4">
    <source>
        <dbReference type="EMBL" id="KAF2228880.1"/>
    </source>
</evidence>
<evidence type="ECO:0000313" key="5">
    <source>
        <dbReference type="Proteomes" id="UP000800092"/>
    </source>
</evidence>
<dbReference type="Pfam" id="PF13417">
    <property type="entry name" value="GST_N_3"/>
    <property type="match status" value="1"/>
</dbReference>
<dbReference type="SFLD" id="SFLDG00358">
    <property type="entry name" value="Main_(cytGST)"/>
    <property type="match status" value="1"/>
</dbReference>
<accession>A0A6A6GTQ4</accession>
<protein>
    <submittedName>
        <fullName evidence="4">Putative glutathione S-transferase 1</fullName>
    </submittedName>
</protein>
<organism evidence="4 5">
    <name type="scientific">Viridothelium virens</name>
    <name type="common">Speckled blister lichen</name>
    <name type="synonym">Trypethelium virens</name>
    <dbReference type="NCBI Taxonomy" id="1048519"/>
    <lineage>
        <taxon>Eukaryota</taxon>
        <taxon>Fungi</taxon>
        <taxon>Dikarya</taxon>
        <taxon>Ascomycota</taxon>
        <taxon>Pezizomycotina</taxon>
        <taxon>Dothideomycetes</taxon>
        <taxon>Dothideomycetes incertae sedis</taxon>
        <taxon>Trypetheliales</taxon>
        <taxon>Trypetheliaceae</taxon>
        <taxon>Viridothelium</taxon>
    </lineage>
</organism>
<dbReference type="PROSITE" id="PS50404">
    <property type="entry name" value="GST_NTER"/>
    <property type="match status" value="1"/>
</dbReference>
<dbReference type="EMBL" id="ML991886">
    <property type="protein sequence ID" value="KAF2228880.1"/>
    <property type="molecule type" value="Genomic_DNA"/>
</dbReference>
<feature type="domain" description="GST C-terminal" evidence="3">
    <location>
        <begin position="93"/>
        <end position="234"/>
    </location>
</feature>
<dbReference type="PROSITE" id="PS50405">
    <property type="entry name" value="GST_CTER"/>
    <property type="match status" value="1"/>
</dbReference>
<keyword evidence="4" id="KW-0808">Transferase</keyword>
<dbReference type="InterPro" id="IPR040079">
    <property type="entry name" value="Glutathione_S-Trfase"/>
</dbReference>
<dbReference type="SUPFAM" id="SSF52833">
    <property type="entry name" value="Thioredoxin-like"/>
    <property type="match status" value="1"/>
</dbReference>
<dbReference type="PANTHER" id="PTHR44051">
    <property type="entry name" value="GLUTATHIONE S-TRANSFERASE-RELATED"/>
    <property type="match status" value="1"/>
</dbReference>
<dbReference type="PANTHER" id="PTHR44051:SF23">
    <property type="entry name" value="GLUTATHIONE S-TRANSFERASE-LIKE PROTEIN TPCF"/>
    <property type="match status" value="1"/>
</dbReference>
<dbReference type="Pfam" id="PF14497">
    <property type="entry name" value="GST_C_3"/>
    <property type="match status" value="1"/>
</dbReference>
<dbReference type="InterPro" id="IPR004045">
    <property type="entry name" value="Glutathione_S-Trfase_N"/>
</dbReference>
<dbReference type="OrthoDB" id="422574at2759"/>
<evidence type="ECO:0000259" key="2">
    <source>
        <dbReference type="PROSITE" id="PS50404"/>
    </source>
</evidence>
<dbReference type="Proteomes" id="UP000800092">
    <property type="component" value="Unassembled WGS sequence"/>
</dbReference>
<dbReference type="InterPro" id="IPR036282">
    <property type="entry name" value="Glutathione-S-Trfase_C_sf"/>
</dbReference>
<dbReference type="SUPFAM" id="SSF47616">
    <property type="entry name" value="GST C-terminal domain-like"/>
    <property type="match status" value="1"/>
</dbReference>
<dbReference type="InterPro" id="IPR036249">
    <property type="entry name" value="Thioredoxin-like_sf"/>
</dbReference>
<dbReference type="CDD" id="cd03048">
    <property type="entry name" value="GST_N_Ure2p_like"/>
    <property type="match status" value="1"/>
</dbReference>
<sequence length="234" mass="26482">MPPQIRPIKVWGQGGPNPPKVAIILEELSIPCEIVPIPFSDVKKPEYLTINPNGRIPSIHDPNTGITLFESGAIIEYLIELYDTEHLLSFVSGSPESWHAKQWLFYQTTGQGPYFGQAAWFKKYHHEQVPSALERYVKEVNRVSAVLDGYLARQKERHGLSAGSDGPWLVGNKLSYADIAFVPYQSTISMILEKDEYNVHNFPHLMEWIGKMVSRESVKTVLNTAKPLDKHNSK</sequence>
<comment type="similarity">
    <text evidence="1">Belongs to the GST superfamily.</text>
</comment>
<evidence type="ECO:0000259" key="3">
    <source>
        <dbReference type="PROSITE" id="PS50405"/>
    </source>
</evidence>
<gene>
    <name evidence="4" type="ORF">EV356DRAFT_571566</name>
</gene>
<dbReference type="SFLD" id="SFLDS00019">
    <property type="entry name" value="Glutathione_Transferase_(cytos"/>
    <property type="match status" value="1"/>
</dbReference>
<proteinExistence type="inferred from homology"/>
<dbReference type="InterPro" id="IPR010987">
    <property type="entry name" value="Glutathione-S-Trfase_C-like"/>
</dbReference>
<dbReference type="AlphaFoldDB" id="A0A6A6GTQ4"/>
<name>A0A6A6GTQ4_VIRVR</name>
<reference evidence="4" key="1">
    <citation type="journal article" date="2020" name="Stud. Mycol.">
        <title>101 Dothideomycetes genomes: a test case for predicting lifestyles and emergence of pathogens.</title>
        <authorList>
            <person name="Haridas S."/>
            <person name="Albert R."/>
            <person name="Binder M."/>
            <person name="Bloem J."/>
            <person name="Labutti K."/>
            <person name="Salamov A."/>
            <person name="Andreopoulos B."/>
            <person name="Baker S."/>
            <person name="Barry K."/>
            <person name="Bills G."/>
            <person name="Bluhm B."/>
            <person name="Cannon C."/>
            <person name="Castanera R."/>
            <person name="Culley D."/>
            <person name="Daum C."/>
            <person name="Ezra D."/>
            <person name="Gonzalez J."/>
            <person name="Henrissat B."/>
            <person name="Kuo A."/>
            <person name="Liang C."/>
            <person name="Lipzen A."/>
            <person name="Lutzoni F."/>
            <person name="Magnuson J."/>
            <person name="Mondo S."/>
            <person name="Nolan M."/>
            <person name="Ohm R."/>
            <person name="Pangilinan J."/>
            <person name="Park H.-J."/>
            <person name="Ramirez L."/>
            <person name="Alfaro M."/>
            <person name="Sun H."/>
            <person name="Tritt A."/>
            <person name="Yoshinaga Y."/>
            <person name="Zwiers L.-H."/>
            <person name="Turgeon B."/>
            <person name="Goodwin S."/>
            <person name="Spatafora J."/>
            <person name="Crous P."/>
            <person name="Grigoriev I."/>
        </authorList>
    </citation>
    <scope>NUCLEOTIDE SEQUENCE</scope>
    <source>
        <strain evidence="4">Tuck. ex Michener</strain>
    </source>
</reference>
<dbReference type="InterPro" id="IPR004046">
    <property type="entry name" value="GST_C"/>
</dbReference>
<dbReference type="Gene3D" id="3.40.30.10">
    <property type="entry name" value="Glutaredoxin"/>
    <property type="match status" value="1"/>
</dbReference>
<evidence type="ECO:0000256" key="1">
    <source>
        <dbReference type="ARBA" id="ARBA00007409"/>
    </source>
</evidence>
<dbReference type="Gene3D" id="1.20.1050.10">
    <property type="match status" value="1"/>
</dbReference>
<keyword evidence="5" id="KW-1185">Reference proteome</keyword>
<dbReference type="GO" id="GO:0016740">
    <property type="term" value="F:transferase activity"/>
    <property type="evidence" value="ECO:0007669"/>
    <property type="project" value="UniProtKB-KW"/>
</dbReference>